<feature type="transmembrane region" description="Helical" evidence="1">
    <location>
        <begin position="6"/>
        <end position="22"/>
    </location>
</feature>
<evidence type="ECO:0000313" key="5">
    <source>
        <dbReference type="Proteomes" id="UP001197492"/>
    </source>
</evidence>
<accession>A0AAW4MXW1</accession>
<dbReference type="EMBL" id="JAHOEF010000104">
    <property type="protein sequence ID" value="MBV3383648.1"/>
    <property type="molecule type" value="Genomic_DNA"/>
</dbReference>
<dbReference type="EMBL" id="JAHOEL010000104">
    <property type="protein sequence ID" value="MBV3393674.1"/>
    <property type="molecule type" value="Genomic_DNA"/>
</dbReference>
<name>A0AAW4MXW1_9FIRM</name>
<sequence length="87" mass="9658">MSTSIIYFLIVLILQLLLFLFIKRNHNNSVLLVLISLGISISAAISLWNTAILIDELGISSSSLDTLFFGISIILSLVNMYTVLKEK</sequence>
<feature type="transmembrane region" description="Helical" evidence="1">
    <location>
        <begin position="66"/>
        <end position="84"/>
    </location>
</feature>
<dbReference type="Proteomes" id="UP001197492">
    <property type="component" value="Unassembled WGS sequence"/>
</dbReference>
<keyword evidence="5" id="KW-1185">Reference proteome</keyword>
<proteinExistence type="predicted"/>
<dbReference type="Proteomes" id="UP001196408">
    <property type="component" value="Unassembled WGS sequence"/>
</dbReference>
<dbReference type="AlphaFoldDB" id="A0AAW4MXW1"/>
<feature type="transmembrane region" description="Helical" evidence="1">
    <location>
        <begin position="29"/>
        <end position="54"/>
    </location>
</feature>
<evidence type="ECO:0008006" key="6">
    <source>
        <dbReference type="Google" id="ProtNLM"/>
    </source>
</evidence>
<evidence type="ECO:0000313" key="3">
    <source>
        <dbReference type="EMBL" id="MBV3393674.1"/>
    </source>
</evidence>
<gene>
    <name evidence="2" type="ORF">KSV97_10600</name>
    <name evidence="3" type="ORF">KSW06_10555</name>
</gene>
<organism evidence="2 4">
    <name type="scientific">Catenibacterium mitsuokai</name>
    <dbReference type="NCBI Taxonomy" id="100886"/>
    <lineage>
        <taxon>Bacteria</taxon>
        <taxon>Bacillati</taxon>
        <taxon>Bacillota</taxon>
        <taxon>Erysipelotrichia</taxon>
        <taxon>Erysipelotrichales</taxon>
        <taxon>Coprobacillaceae</taxon>
        <taxon>Catenibacterium</taxon>
    </lineage>
</organism>
<comment type="caution">
    <text evidence="2">The sequence shown here is derived from an EMBL/GenBank/DDBJ whole genome shotgun (WGS) entry which is preliminary data.</text>
</comment>
<reference evidence="2 5" key="1">
    <citation type="submission" date="2021-06" db="EMBL/GenBank/DDBJ databases">
        <title>Collection of gut derived symbiotic bacterial strains cultured from healthy donors.</title>
        <authorList>
            <person name="Lin H."/>
            <person name="Littmann E."/>
            <person name="Pamer E.G."/>
        </authorList>
    </citation>
    <scope>NUCLEOTIDE SEQUENCE</scope>
    <source>
        <strain evidence="3 5">MSK.21.70</strain>
        <strain evidence="2">MSK.21.82</strain>
    </source>
</reference>
<keyword evidence="1" id="KW-1133">Transmembrane helix</keyword>
<keyword evidence="1" id="KW-0472">Membrane</keyword>
<evidence type="ECO:0000313" key="2">
    <source>
        <dbReference type="EMBL" id="MBV3383648.1"/>
    </source>
</evidence>
<dbReference type="RefSeq" id="WP_187011567.1">
    <property type="nucleotide sequence ID" value="NZ_JAHOEB010000103.1"/>
</dbReference>
<evidence type="ECO:0000313" key="4">
    <source>
        <dbReference type="Proteomes" id="UP001196408"/>
    </source>
</evidence>
<evidence type="ECO:0000256" key="1">
    <source>
        <dbReference type="SAM" id="Phobius"/>
    </source>
</evidence>
<keyword evidence="1" id="KW-0812">Transmembrane</keyword>
<protein>
    <recommendedName>
        <fullName evidence="6">Group-specific protein</fullName>
    </recommendedName>
</protein>